<dbReference type="AlphaFoldDB" id="A0A498HE57"/>
<feature type="domain" description="RNase H type-1" evidence="1">
    <location>
        <begin position="19"/>
        <end position="79"/>
    </location>
</feature>
<dbReference type="GO" id="GO:0004523">
    <property type="term" value="F:RNA-DNA hybrid ribonuclease activity"/>
    <property type="evidence" value="ECO:0007669"/>
    <property type="project" value="InterPro"/>
</dbReference>
<dbReference type="Proteomes" id="UP000290289">
    <property type="component" value="Chromosome 17"/>
</dbReference>
<protein>
    <recommendedName>
        <fullName evidence="1">RNase H type-1 domain-containing protein</fullName>
    </recommendedName>
</protein>
<evidence type="ECO:0000313" key="3">
    <source>
        <dbReference type="Proteomes" id="UP000290289"/>
    </source>
</evidence>
<gene>
    <name evidence="2" type="ORF">DVH24_028309</name>
</gene>
<reference evidence="2 3" key="1">
    <citation type="submission" date="2018-10" db="EMBL/GenBank/DDBJ databases">
        <title>A high-quality apple genome assembly.</title>
        <authorList>
            <person name="Hu J."/>
        </authorList>
    </citation>
    <scope>NUCLEOTIDE SEQUENCE [LARGE SCALE GENOMIC DNA]</scope>
    <source>
        <strain evidence="3">cv. HFTH1</strain>
        <tissue evidence="2">Young leaf</tissue>
    </source>
</reference>
<dbReference type="Pfam" id="PF13456">
    <property type="entry name" value="RVT_3"/>
    <property type="match status" value="1"/>
</dbReference>
<dbReference type="InterPro" id="IPR002156">
    <property type="entry name" value="RNaseH_domain"/>
</dbReference>
<organism evidence="2 3">
    <name type="scientific">Malus domestica</name>
    <name type="common">Apple</name>
    <name type="synonym">Pyrus malus</name>
    <dbReference type="NCBI Taxonomy" id="3750"/>
    <lineage>
        <taxon>Eukaryota</taxon>
        <taxon>Viridiplantae</taxon>
        <taxon>Streptophyta</taxon>
        <taxon>Embryophyta</taxon>
        <taxon>Tracheophyta</taxon>
        <taxon>Spermatophyta</taxon>
        <taxon>Magnoliopsida</taxon>
        <taxon>eudicotyledons</taxon>
        <taxon>Gunneridae</taxon>
        <taxon>Pentapetalae</taxon>
        <taxon>rosids</taxon>
        <taxon>fabids</taxon>
        <taxon>Rosales</taxon>
        <taxon>Rosaceae</taxon>
        <taxon>Amygdaloideae</taxon>
        <taxon>Maleae</taxon>
        <taxon>Malus</taxon>
    </lineage>
</organism>
<evidence type="ECO:0000313" key="2">
    <source>
        <dbReference type="EMBL" id="RXH68162.1"/>
    </source>
</evidence>
<name>A0A498HE57_MALDO</name>
<proteinExistence type="predicted"/>
<sequence length="81" mass="8701">MEVEGGGRRGEKFSGSAIDYDGAWSKGRGSFAWVVRDFTGIFLGAGGFGNFPCNPSLMAEAEAIRAAIFSCVEKRFSDIQL</sequence>
<keyword evidence="3" id="KW-1185">Reference proteome</keyword>
<comment type="caution">
    <text evidence="2">The sequence shown here is derived from an EMBL/GenBank/DDBJ whole genome shotgun (WGS) entry which is preliminary data.</text>
</comment>
<dbReference type="GO" id="GO:0003676">
    <property type="term" value="F:nucleic acid binding"/>
    <property type="evidence" value="ECO:0007669"/>
    <property type="project" value="InterPro"/>
</dbReference>
<evidence type="ECO:0000259" key="1">
    <source>
        <dbReference type="Pfam" id="PF13456"/>
    </source>
</evidence>
<accession>A0A498HE57</accession>
<dbReference type="EMBL" id="RDQH01000343">
    <property type="protein sequence ID" value="RXH68162.1"/>
    <property type="molecule type" value="Genomic_DNA"/>
</dbReference>